<name>A0A4Y2JRV9_ARAVE</name>
<dbReference type="EMBL" id="BGPR01111630">
    <property type="protein sequence ID" value="GBM92629.1"/>
    <property type="molecule type" value="Genomic_DNA"/>
</dbReference>
<comment type="caution">
    <text evidence="2">The sequence shown here is derived from an EMBL/GenBank/DDBJ whole genome shotgun (WGS) entry which is preliminary data.</text>
</comment>
<keyword evidence="3" id="KW-1185">Reference proteome</keyword>
<evidence type="ECO:0000313" key="1">
    <source>
        <dbReference type="EMBL" id="GBM92629.1"/>
    </source>
</evidence>
<dbReference type="Proteomes" id="UP000499080">
    <property type="component" value="Unassembled WGS sequence"/>
</dbReference>
<evidence type="ECO:0000313" key="3">
    <source>
        <dbReference type="Proteomes" id="UP000499080"/>
    </source>
</evidence>
<reference evidence="2 3" key="1">
    <citation type="journal article" date="2019" name="Sci. Rep.">
        <title>Orb-weaving spider Araneus ventricosus genome elucidates the spidroin gene catalogue.</title>
        <authorList>
            <person name="Kono N."/>
            <person name="Nakamura H."/>
            <person name="Ohtoshi R."/>
            <person name="Moran D.A.P."/>
            <person name="Shinohara A."/>
            <person name="Yoshida Y."/>
            <person name="Fujiwara M."/>
            <person name="Mori M."/>
            <person name="Tomita M."/>
            <person name="Arakawa K."/>
        </authorList>
    </citation>
    <scope>NUCLEOTIDE SEQUENCE [LARGE SCALE GENOMIC DNA]</scope>
</reference>
<dbReference type="AlphaFoldDB" id="A0A4Y2JRV9"/>
<organism evidence="2 3">
    <name type="scientific">Araneus ventricosus</name>
    <name type="common">Orbweaver spider</name>
    <name type="synonym">Epeira ventricosa</name>
    <dbReference type="NCBI Taxonomy" id="182803"/>
    <lineage>
        <taxon>Eukaryota</taxon>
        <taxon>Metazoa</taxon>
        <taxon>Ecdysozoa</taxon>
        <taxon>Arthropoda</taxon>
        <taxon>Chelicerata</taxon>
        <taxon>Arachnida</taxon>
        <taxon>Araneae</taxon>
        <taxon>Araneomorphae</taxon>
        <taxon>Entelegynae</taxon>
        <taxon>Araneoidea</taxon>
        <taxon>Araneidae</taxon>
        <taxon>Araneus</taxon>
    </lineage>
</organism>
<sequence>MGLVVRCRPRGRRVPGSKPDSIVDPSCMGPASREVIRRGSYIVRWCGAEVWKGGYQLRCRPRHLISVQNYEVRPKIALALPLNKPLI</sequence>
<protein>
    <submittedName>
        <fullName evidence="2">Uncharacterized protein</fullName>
    </submittedName>
</protein>
<accession>A0A4Y2JRV9</accession>
<evidence type="ECO:0000313" key="2">
    <source>
        <dbReference type="EMBL" id="GBM92674.1"/>
    </source>
</evidence>
<gene>
    <name evidence="2" type="ORF">AVEN_136210_1</name>
    <name evidence="1" type="ORF">AVEN_273078_1</name>
</gene>
<proteinExistence type="predicted"/>
<dbReference type="EMBL" id="BGPR01111644">
    <property type="protein sequence ID" value="GBM92674.1"/>
    <property type="molecule type" value="Genomic_DNA"/>
</dbReference>